<reference evidence="2" key="1">
    <citation type="journal article" date="2017" name="Genome Announc.">
        <title>Genome sequences of Cyberlindnera fabianii 65, Pichia kudriavzevii 129, and Saccharomyces cerevisiae 131 isolated from fermented masau fruits in Zimbabwe.</title>
        <authorList>
            <person name="van Rijswijck I.M.H."/>
            <person name="Derks M.F.L."/>
            <person name="Abee T."/>
            <person name="de Ridder D."/>
            <person name="Smid E.J."/>
        </authorList>
    </citation>
    <scope>NUCLEOTIDE SEQUENCE [LARGE SCALE GENOMIC DNA]</scope>
    <source>
        <strain evidence="2">129</strain>
    </source>
</reference>
<gene>
    <name evidence="1" type="ORF">BOH78_3978</name>
</gene>
<dbReference type="EMBL" id="MQVM01000023">
    <property type="protein sequence ID" value="ONH72254.1"/>
    <property type="molecule type" value="Genomic_DNA"/>
</dbReference>
<dbReference type="Proteomes" id="UP000189274">
    <property type="component" value="Unassembled WGS sequence"/>
</dbReference>
<evidence type="ECO:0000313" key="1">
    <source>
        <dbReference type="EMBL" id="ONH72254.1"/>
    </source>
</evidence>
<sequence length="897" mass="104400">MHFTSMVKLQAVACLRNSHIASTAMCLLTTTQFIEAKRSGHKGFDVYDVREAVKKTLAGQFLQLYRFCLIRFSIEHRFKVLKMKRFFYNVTHDNFIVEEDEVDLYLSEPKFLWRHSASNYSIISQMFGSFFVLSPPIFKSSPLTYNRDNSCILPPLRPKFNGFKDEIFKKFKINYNLKYEYYEIDKIKRLLNKNFKFQLTEFEKKEFLYSDDLYLQMLPNDVDHDDFYCALITGQYKQRPLMLYHKIFLTQLAQLNQNNNEIVKLNNHDVNQPDFSKINTKPIPPKQVESRYDVVFPNCEADTTNTTNIPGNPPQLTLPHLPDEDNVYYNLCSTVFPFMGTDPNIEDPSINKYISTVVKVHKSLIVSKIPHLHSSKWVHDVLYGKSGHPYTFYRVAVQMFGDYCTSNSTTYIDEHGLVARCGWRLPCPKVLNNFMIERYRQIIPLYEWSYTHSERLHYKKLDDNVVTIKRDIKCMLRRADVYFQQSKFGPLNSPSTTPILKLKAVVKKNSGSIPLSSDEAKINQCSTIPSTQVTNITIEPGSKTLNNICMRAHSEQPEKFYPYFNEFLKVSLSSTNEISWPESDAVDEHDKVNEIINLYADVNSSESGGIIAPDCPEINVYSETPSSFRFTPLEFTKRSLCNDVKILKKPVSDADNEYIKKCDFTMLLVHADNLSELINSNQIQDIYPIHDLVTAKLTSRYEYLSSNVFGTIYFSEYKSSFFYSNFEAEIVFDYLYRPNETTPRIIPCPLDFEESEEFNRKVSLYLALYFMKHEGIKEPSIFFKNKLAIMNKSKGHAYYIFIVAKDRLLSEAYLATKYILKYHYVIPDAIVNYSYDEYYYSFILTLEAQFDVDEMVVQSLKRVPLTLAKSEKAEERKVSKIQVTEADKSRDISSPAH</sequence>
<feature type="non-terminal residue" evidence="1">
    <location>
        <position position="897"/>
    </location>
</feature>
<accession>A0A1V2LJ13</accession>
<evidence type="ECO:0000313" key="2">
    <source>
        <dbReference type="Proteomes" id="UP000189274"/>
    </source>
</evidence>
<protein>
    <submittedName>
        <fullName evidence="1">Uncharacterized protein</fullName>
    </submittedName>
</protein>
<organism evidence="1 2">
    <name type="scientific">Pichia kudriavzevii</name>
    <name type="common">Yeast</name>
    <name type="synonym">Issatchenkia orientalis</name>
    <dbReference type="NCBI Taxonomy" id="4909"/>
    <lineage>
        <taxon>Eukaryota</taxon>
        <taxon>Fungi</taxon>
        <taxon>Dikarya</taxon>
        <taxon>Ascomycota</taxon>
        <taxon>Saccharomycotina</taxon>
        <taxon>Pichiomycetes</taxon>
        <taxon>Pichiales</taxon>
        <taxon>Pichiaceae</taxon>
        <taxon>Pichia</taxon>
    </lineage>
</organism>
<dbReference type="AlphaFoldDB" id="A0A1V2LJ13"/>
<proteinExistence type="predicted"/>
<name>A0A1V2LJ13_PICKU</name>
<comment type="caution">
    <text evidence="1">The sequence shown here is derived from an EMBL/GenBank/DDBJ whole genome shotgun (WGS) entry which is preliminary data.</text>
</comment>